<name>A0A9W9NI07_9EURO</name>
<dbReference type="InterPro" id="IPR027417">
    <property type="entry name" value="P-loop_NTPase"/>
</dbReference>
<evidence type="ECO:0000313" key="3">
    <source>
        <dbReference type="Proteomes" id="UP001150904"/>
    </source>
</evidence>
<dbReference type="Pfam" id="PF17784">
    <property type="entry name" value="Sulfotransfer_4"/>
    <property type="match status" value="1"/>
</dbReference>
<feature type="transmembrane region" description="Helical" evidence="1">
    <location>
        <begin position="235"/>
        <end position="254"/>
    </location>
</feature>
<accession>A0A9W9NI07</accession>
<reference evidence="2" key="2">
    <citation type="journal article" date="2023" name="IMA Fungus">
        <title>Comparative genomic study of the Penicillium genus elucidates a diverse pangenome and 15 lateral gene transfer events.</title>
        <authorList>
            <person name="Petersen C."/>
            <person name="Sorensen T."/>
            <person name="Nielsen M.R."/>
            <person name="Sondergaard T.E."/>
            <person name="Sorensen J.L."/>
            <person name="Fitzpatrick D.A."/>
            <person name="Frisvad J.C."/>
            <person name="Nielsen K.L."/>
        </authorList>
    </citation>
    <scope>NUCLEOTIDE SEQUENCE</scope>
    <source>
        <strain evidence="2">IBT 15544</strain>
    </source>
</reference>
<dbReference type="Proteomes" id="UP001150904">
    <property type="component" value="Unassembled WGS sequence"/>
</dbReference>
<dbReference type="EMBL" id="JAPQKR010000004">
    <property type="protein sequence ID" value="KAJ5218993.1"/>
    <property type="molecule type" value="Genomic_DNA"/>
</dbReference>
<dbReference type="SUPFAM" id="SSF52540">
    <property type="entry name" value="P-loop containing nucleoside triphosphate hydrolases"/>
    <property type="match status" value="1"/>
</dbReference>
<organism evidence="2 3">
    <name type="scientific">Penicillium cinerascens</name>
    <dbReference type="NCBI Taxonomy" id="70096"/>
    <lineage>
        <taxon>Eukaryota</taxon>
        <taxon>Fungi</taxon>
        <taxon>Dikarya</taxon>
        <taxon>Ascomycota</taxon>
        <taxon>Pezizomycotina</taxon>
        <taxon>Eurotiomycetes</taxon>
        <taxon>Eurotiomycetidae</taxon>
        <taxon>Eurotiales</taxon>
        <taxon>Aspergillaceae</taxon>
        <taxon>Penicillium</taxon>
    </lineage>
</organism>
<keyword evidence="1" id="KW-0472">Membrane</keyword>
<proteinExistence type="predicted"/>
<evidence type="ECO:0008006" key="4">
    <source>
        <dbReference type="Google" id="ProtNLM"/>
    </source>
</evidence>
<evidence type="ECO:0000256" key="1">
    <source>
        <dbReference type="SAM" id="Phobius"/>
    </source>
</evidence>
<reference evidence="2" key="1">
    <citation type="submission" date="2022-12" db="EMBL/GenBank/DDBJ databases">
        <authorList>
            <person name="Petersen C."/>
        </authorList>
    </citation>
    <scope>NUCLEOTIDE SEQUENCE</scope>
    <source>
        <strain evidence="2">IBT 15544</strain>
    </source>
</reference>
<gene>
    <name evidence="2" type="ORF">N7498_001092</name>
</gene>
<dbReference type="InterPro" id="IPR040632">
    <property type="entry name" value="Sulfotransfer_4"/>
</dbReference>
<dbReference type="OrthoDB" id="408152at2759"/>
<protein>
    <recommendedName>
        <fullName evidence="4">NAD dependent epimerase/dehydratase</fullName>
    </recommendedName>
</protein>
<keyword evidence="1" id="KW-0812">Transmembrane</keyword>
<keyword evidence="3" id="KW-1185">Reference proteome</keyword>
<comment type="caution">
    <text evidence="2">The sequence shown here is derived from an EMBL/GenBank/DDBJ whole genome shotgun (WGS) entry which is preliminary data.</text>
</comment>
<dbReference type="Gene3D" id="3.40.50.300">
    <property type="entry name" value="P-loop containing nucleotide triphosphate hydrolases"/>
    <property type="match status" value="1"/>
</dbReference>
<dbReference type="PANTHER" id="PTHR36978">
    <property type="entry name" value="P-LOOP CONTAINING NUCLEOTIDE TRIPHOSPHATE HYDROLASE"/>
    <property type="match status" value="1"/>
</dbReference>
<sequence length="266" mass="30656">MVRFVTDSRTAPTRKPSLRVIGAGLPRTATSSLQAALEQLGFDPCLHMAQIIPHADRQQLLLDAAREKNTDRRQKLIHRLVDGYAAVCDMPAVFFLPDLMDMFPEAKVVLSSRPNPETWARSCFESLGFFFTPWFYGCGLLWKTDRLWYRLNMHILDWCDENYKLEGRNIFTTSMYEQYNKSVREIVEKRGRSHLEFKAEDGWGPLCEFLEKDVPITEYPRVNEKKTFSIIKSIMIMKGILSWAAVGGVAWFGWKYVPTLLKGSTS</sequence>
<dbReference type="GeneID" id="83175455"/>
<keyword evidence="1" id="KW-1133">Transmembrane helix</keyword>
<dbReference type="RefSeq" id="XP_058313566.1">
    <property type="nucleotide sequence ID" value="XM_058448155.1"/>
</dbReference>
<dbReference type="AlphaFoldDB" id="A0A9W9NI07"/>
<evidence type="ECO:0000313" key="2">
    <source>
        <dbReference type="EMBL" id="KAJ5218993.1"/>
    </source>
</evidence>
<dbReference type="PANTHER" id="PTHR36978:SF3">
    <property type="entry name" value="P-LOOP CONTAINING NUCLEOSIDE TRIPHOSPHATE HYDROLASE PROTEIN"/>
    <property type="match status" value="1"/>
</dbReference>